<feature type="repeat" description="TPR" evidence="5">
    <location>
        <begin position="540"/>
        <end position="573"/>
    </location>
</feature>
<evidence type="ECO:0000256" key="3">
    <source>
        <dbReference type="ARBA" id="ARBA00022989"/>
    </source>
</evidence>
<dbReference type="InterPro" id="IPR051533">
    <property type="entry name" value="WaaL-like"/>
</dbReference>
<dbReference type="InterPro" id="IPR007016">
    <property type="entry name" value="O-antigen_ligase-rel_domated"/>
</dbReference>
<feature type="transmembrane region" description="Helical" evidence="6">
    <location>
        <begin position="379"/>
        <end position="396"/>
    </location>
</feature>
<feature type="transmembrane region" description="Helical" evidence="6">
    <location>
        <begin position="197"/>
        <end position="215"/>
    </location>
</feature>
<name>A0A1F6G5J8_9BACT</name>
<dbReference type="AlphaFoldDB" id="A0A1F6G5J8"/>
<feature type="transmembrane region" description="Helical" evidence="6">
    <location>
        <begin position="106"/>
        <end position="126"/>
    </location>
</feature>
<reference evidence="8 9" key="1">
    <citation type="journal article" date="2016" name="Nat. Commun.">
        <title>Thousands of microbial genomes shed light on interconnected biogeochemical processes in an aquifer system.</title>
        <authorList>
            <person name="Anantharaman K."/>
            <person name="Brown C.T."/>
            <person name="Hug L.A."/>
            <person name="Sharon I."/>
            <person name="Castelle C.J."/>
            <person name="Probst A.J."/>
            <person name="Thomas B.C."/>
            <person name="Singh A."/>
            <person name="Wilkins M.J."/>
            <person name="Karaoz U."/>
            <person name="Brodie E.L."/>
            <person name="Williams K.H."/>
            <person name="Hubbard S.S."/>
            <person name="Banfield J.F."/>
        </authorList>
    </citation>
    <scope>NUCLEOTIDE SEQUENCE [LARGE SCALE GENOMIC DNA]</scope>
</reference>
<evidence type="ECO:0000256" key="2">
    <source>
        <dbReference type="ARBA" id="ARBA00022692"/>
    </source>
</evidence>
<keyword evidence="5" id="KW-0802">TPR repeat</keyword>
<feature type="transmembrane region" description="Helical" evidence="6">
    <location>
        <begin position="247"/>
        <end position="265"/>
    </location>
</feature>
<evidence type="ECO:0000256" key="6">
    <source>
        <dbReference type="SAM" id="Phobius"/>
    </source>
</evidence>
<dbReference type="InterPro" id="IPR019734">
    <property type="entry name" value="TPR_rpt"/>
</dbReference>
<evidence type="ECO:0000259" key="7">
    <source>
        <dbReference type="Pfam" id="PF04932"/>
    </source>
</evidence>
<feature type="transmembrane region" description="Helical" evidence="6">
    <location>
        <begin position="133"/>
        <end position="152"/>
    </location>
</feature>
<dbReference type="EMBL" id="MFMU01000009">
    <property type="protein sequence ID" value="OGG93381.1"/>
    <property type="molecule type" value="Genomic_DNA"/>
</dbReference>
<comment type="caution">
    <text evidence="8">The sequence shown here is derived from an EMBL/GenBank/DDBJ whole genome shotgun (WGS) entry which is preliminary data.</text>
</comment>
<gene>
    <name evidence="8" type="ORF">A2609_01695</name>
</gene>
<feature type="transmembrane region" description="Helical" evidence="6">
    <location>
        <begin position="221"/>
        <end position="240"/>
    </location>
</feature>
<dbReference type="PANTHER" id="PTHR37422">
    <property type="entry name" value="TEICHURONIC ACID BIOSYNTHESIS PROTEIN TUAE"/>
    <property type="match status" value="1"/>
</dbReference>
<dbReference type="SUPFAM" id="SSF48452">
    <property type="entry name" value="TPR-like"/>
    <property type="match status" value="1"/>
</dbReference>
<feature type="transmembrane region" description="Helical" evidence="6">
    <location>
        <begin position="172"/>
        <end position="190"/>
    </location>
</feature>
<organism evidence="8 9">
    <name type="scientific">Candidatus Kaiserbacteria bacterium RIFOXYD1_FULL_47_14</name>
    <dbReference type="NCBI Taxonomy" id="1798533"/>
    <lineage>
        <taxon>Bacteria</taxon>
        <taxon>Candidatus Kaiseribacteriota</taxon>
    </lineage>
</organism>
<feature type="transmembrane region" description="Helical" evidence="6">
    <location>
        <begin position="433"/>
        <end position="453"/>
    </location>
</feature>
<dbReference type="InterPro" id="IPR011990">
    <property type="entry name" value="TPR-like_helical_dom_sf"/>
</dbReference>
<protein>
    <recommendedName>
        <fullName evidence="7">O-antigen ligase-related domain-containing protein</fullName>
    </recommendedName>
</protein>
<keyword evidence="2 6" id="KW-0812">Transmembrane</keyword>
<feature type="transmembrane region" description="Helical" evidence="6">
    <location>
        <begin position="344"/>
        <end position="367"/>
    </location>
</feature>
<dbReference type="Pfam" id="PF04932">
    <property type="entry name" value="Wzy_C"/>
    <property type="match status" value="1"/>
</dbReference>
<comment type="subcellular location">
    <subcellularLocation>
        <location evidence="1">Membrane</location>
        <topology evidence="1">Multi-pass membrane protein</topology>
    </subcellularLocation>
</comment>
<dbReference type="Proteomes" id="UP000176867">
    <property type="component" value="Unassembled WGS sequence"/>
</dbReference>
<feature type="transmembrane region" description="Helical" evidence="6">
    <location>
        <begin position="12"/>
        <end position="36"/>
    </location>
</feature>
<dbReference type="GO" id="GO:0016020">
    <property type="term" value="C:membrane"/>
    <property type="evidence" value="ECO:0007669"/>
    <property type="project" value="UniProtKB-SubCell"/>
</dbReference>
<feature type="transmembrane region" description="Helical" evidence="6">
    <location>
        <begin position="42"/>
        <end position="61"/>
    </location>
</feature>
<proteinExistence type="predicted"/>
<keyword evidence="3 6" id="KW-1133">Transmembrane helix</keyword>
<feature type="domain" description="O-antigen ligase-related" evidence="7">
    <location>
        <begin position="211"/>
        <end position="357"/>
    </location>
</feature>
<accession>A0A1F6G5J8</accession>
<evidence type="ECO:0000313" key="9">
    <source>
        <dbReference type="Proteomes" id="UP000176867"/>
    </source>
</evidence>
<feature type="transmembrane region" description="Helical" evidence="6">
    <location>
        <begin position="73"/>
        <end position="94"/>
    </location>
</feature>
<keyword evidence="4 6" id="KW-0472">Membrane</keyword>
<dbReference type="Gene3D" id="1.25.40.10">
    <property type="entry name" value="Tetratricopeptide repeat domain"/>
    <property type="match status" value="1"/>
</dbReference>
<dbReference type="Pfam" id="PF13181">
    <property type="entry name" value="TPR_8"/>
    <property type="match status" value="1"/>
</dbReference>
<evidence type="ECO:0000256" key="4">
    <source>
        <dbReference type="ARBA" id="ARBA00023136"/>
    </source>
</evidence>
<dbReference type="PROSITE" id="PS50005">
    <property type="entry name" value="TPR"/>
    <property type="match status" value="1"/>
</dbReference>
<evidence type="ECO:0000313" key="8">
    <source>
        <dbReference type="EMBL" id="OGG93381.1"/>
    </source>
</evidence>
<evidence type="ECO:0000256" key="5">
    <source>
        <dbReference type="PROSITE-ProRule" id="PRU00339"/>
    </source>
</evidence>
<dbReference type="SMART" id="SM00028">
    <property type="entry name" value="TPR"/>
    <property type="match status" value="3"/>
</dbReference>
<dbReference type="PANTHER" id="PTHR37422:SF13">
    <property type="entry name" value="LIPOPOLYSACCHARIDE BIOSYNTHESIS PROTEIN PA4999-RELATED"/>
    <property type="match status" value="1"/>
</dbReference>
<evidence type="ECO:0000256" key="1">
    <source>
        <dbReference type="ARBA" id="ARBA00004141"/>
    </source>
</evidence>
<dbReference type="STRING" id="1798533.A2609_01695"/>
<sequence>MQGYTAKQIARWVALGALFLLPITPLIVADGFFFPFITGKAFYLRILIEIAVSAWVVLALLDKEYRPRFSWIGAAVVGFVAWMFIADIFAINVTKAFWSNFERMEGWVLLIHLLGLFFATSALLRVEKKWRAWFLTSLCVSVIIVGYAFLQLSGTLVIHQGAGRIDASLGNSAYLAIYFLFSVFVAFWLALTEKHALLKWSLIVLACVEATLIFFTETRGAIIGLVLALALTALLTALTADKNVRHWATGAFIFILMLIGGFYLARDSSFIQNNHVLQRVSSISLNDGQTRLTIWRMASKGVLERPLTGWGQEGFNYVFNKYYDPSLYEQEQWFDRAHNAFIDWLSAGGIPAFLLYLSLFGSAFLLLWKSSQLSRSERIALTAALVGYAVHNLFVFDNLYSYIYFFAILALIDSQVARPIERLERAPLLSAEDGITFALPVAAVAAFVLIWFVNISGMQTATKLITAMSPFTEGIKGNIKAFEDLAAHPAFAAQEIREQTVSFAANVMQSKSATDTEKRQIASFAIIEMQKQVEAYPLDAREHVQLSYAYRTIGDSKNALQEIRTAITLSPNKEEFWIQAGALEWELGDMKSAQKDFNTAYALGGKLFPVLAVYAAAGNIGAGDTPAANKLLTDAYGSTNIDSDVLANAWYRVKDWPQLIALWKSRVARPEASVETWFGFASVYYASGDSASAIATIRTAVAKYPEAAASGDAAIKQIIEGR</sequence>